<reference evidence="3" key="1">
    <citation type="submission" date="2022-11" db="UniProtKB">
        <authorList>
            <consortium name="WormBaseParasite"/>
        </authorList>
    </citation>
    <scope>IDENTIFICATION</scope>
</reference>
<proteinExistence type="predicted"/>
<feature type="coiled-coil region" evidence="1">
    <location>
        <begin position="136"/>
        <end position="166"/>
    </location>
</feature>
<dbReference type="WBParaSite" id="PDA_v2.g19975.t1">
    <property type="protein sequence ID" value="PDA_v2.g19975.t1"/>
    <property type="gene ID" value="PDA_v2.g19975"/>
</dbReference>
<accession>A0A914PPH2</accession>
<protein>
    <submittedName>
        <fullName evidence="3">Uncharacterized protein</fullName>
    </submittedName>
</protein>
<evidence type="ECO:0000313" key="3">
    <source>
        <dbReference type="WBParaSite" id="PDA_v2.g19975.t1"/>
    </source>
</evidence>
<dbReference type="AlphaFoldDB" id="A0A914PPH2"/>
<keyword evidence="2" id="KW-1185">Reference proteome</keyword>
<dbReference type="Proteomes" id="UP000887578">
    <property type="component" value="Unplaced"/>
</dbReference>
<sequence length="232" mass="26797">MWKLCCSNPELAAIDPLHFLGGELALIDENGKHYCPKCGPSFVPRMTSETYYPFAEEKIEETPGVSNELNDVKESCLHLSNELAKTKALYDVFTKEYYLMLKSLAKFGAYMNKYSLVPYKDKAEIFLDDLIKIENIKENQEKVDLYEKLKLEYQQEKDVYKNDENADADLTPDEMNVIISDLTKLKHYGKDIEDAIGVVKETDGKPYEEFDVHIEKKPLNFLQKLGKFLKLL</sequence>
<keyword evidence="1" id="KW-0175">Coiled coil</keyword>
<organism evidence="2 3">
    <name type="scientific">Panagrolaimus davidi</name>
    <dbReference type="NCBI Taxonomy" id="227884"/>
    <lineage>
        <taxon>Eukaryota</taxon>
        <taxon>Metazoa</taxon>
        <taxon>Ecdysozoa</taxon>
        <taxon>Nematoda</taxon>
        <taxon>Chromadorea</taxon>
        <taxon>Rhabditida</taxon>
        <taxon>Tylenchina</taxon>
        <taxon>Panagrolaimomorpha</taxon>
        <taxon>Panagrolaimoidea</taxon>
        <taxon>Panagrolaimidae</taxon>
        <taxon>Panagrolaimus</taxon>
    </lineage>
</organism>
<evidence type="ECO:0000313" key="2">
    <source>
        <dbReference type="Proteomes" id="UP000887578"/>
    </source>
</evidence>
<name>A0A914PPH2_9BILA</name>
<evidence type="ECO:0000256" key="1">
    <source>
        <dbReference type="SAM" id="Coils"/>
    </source>
</evidence>